<protein>
    <submittedName>
        <fullName evidence="3">2-iminobutanoate/2-iminopropanoate deaminase</fullName>
    </submittedName>
</protein>
<proteinExistence type="inferred from homology"/>
<accession>A0A564ND58</accession>
<dbReference type="InterPro" id="IPR035959">
    <property type="entry name" value="RutC-like_sf"/>
</dbReference>
<dbReference type="PANTHER" id="PTHR11803:SF58">
    <property type="entry name" value="PROTEIN HMF1-RELATED"/>
    <property type="match status" value="1"/>
</dbReference>
<dbReference type="PANTHER" id="PTHR11803">
    <property type="entry name" value="2-IMINOBUTANOATE/2-IMINOPROPANOATE DEAMINASE RIDA"/>
    <property type="match status" value="1"/>
</dbReference>
<organism evidence="3 5">
    <name type="scientific">Klebsiella spallanzanii</name>
    <dbReference type="NCBI Taxonomy" id="2587528"/>
    <lineage>
        <taxon>Bacteria</taxon>
        <taxon>Pseudomonadati</taxon>
        <taxon>Pseudomonadota</taxon>
        <taxon>Gammaproteobacteria</taxon>
        <taxon>Enterobacterales</taxon>
        <taxon>Enterobacteriaceae</taxon>
        <taxon>Klebsiella/Raoultella group</taxon>
        <taxon>Klebsiella</taxon>
    </lineage>
</organism>
<gene>
    <name evidence="3" type="primary">yabJ_4</name>
    <name evidence="2" type="synonym">yabJ_1</name>
    <name evidence="3" type="ORF">SB6408_02165</name>
    <name evidence="2" type="ORF">SB6411_00052</name>
</gene>
<evidence type="ECO:0000256" key="1">
    <source>
        <dbReference type="ARBA" id="ARBA00010552"/>
    </source>
</evidence>
<evidence type="ECO:0000313" key="3">
    <source>
        <dbReference type="EMBL" id="VUT04174.1"/>
    </source>
</evidence>
<dbReference type="AlphaFoldDB" id="A0A564ND58"/>
<dbReference type="EMBL" id="CABGGS010000001">
    <property type="protein sequence ID" value="VUS22039.1"/>
    <property type="molecule type" value="Genomic_DNA"/>
</dbReference>
<keyword evidence="4" id="KW-1185">Reference proteome</keyword>
<dbReference type="EMBL" id="CABGHF010000045">
    <property type="protein sequence ID" value="VUT04174.1"/>
    <property type="molecule type" value="Genomic_DNA"/>
</dbReference>
<comment type="similarity">
    <text evidence="1">Belongs to the RutC family.</text>
</comment>
<dbReference type="GO" id="GO:0005829">
    <property type="term" value="C:cytosol"/>
    <property type="evidence" value="ECO:0007669"/>
    <property type="project" value="TreeGrafter"/>
</dbReference>
<evidence type="ECO:0000313" key="2">
    <source>
        <dbReference type="EMBL" id="VUS22039.1"/>
    </source>
</evidence>
<dbReference type="RefSeq" id="WP_139541094.1">
    <property type="nucleotide sequence ID" value="NZ_CABEJC010000039.1"/>
</dbReference>
<dbReference type="GO" id="GO:0019239">
    <property type="term" value="F:deaminase activity"/>
    <property type="evidence" value="ECO:0007669"/>
    <property type="project" value="TreeGrafter"/>
</dbReference>
<dbReference type="Proteomes" id="UP000318370">
    <property type="component" value="Unassembled WGS sequence"/>
</dbReference>
<name>A0A564ND58_9ENTR</name>
<dbReference type="InterPro" id="IPR006175">
    <property type="entry name" value="YjgF/YER057c/UK114"/>
</dbReference>
<evidence type="ECO:0000313" key="4">
    <source>
        <dbReference type="Proteomes" id="UP000317652"/>
    </source>
</evidence>
<dbReference type="SUPFAM" id="SSF55298">
    <property type="entry name" value="YjgF-like"/>
    <property type="match status" value="1"/>
</dbReference>
<dbReference type="Gene3D" id="3.30.1330.40">
    <property type="entry name" value="RutC-like"/>
    <property type="match status" value="1"/>
</dbReference>
<dbReference type="CDD" id="cd00448">
    <property type="entry name" value="YjgF_YER057c_UK114_family"/>
    <property type="match status" value="1"/>
</dbReference>
<dbReference type="Proteomes" id="UP000317652">
    <property type="component" value="Unassembled WGS sequence"/>
</dbReference>
<evidence type="ECO:0000313" key="5">
    <source>
        <dbReference type="Proteomes" id="UP000318370"/>
    </source>
</evidence>
<sequence>MSKVLRKNYPELGEVKAPYVHSVKHGNTLYISGLTAFGTAAQHAGIAEQAEEIFRQIKQIASAEGIDFSSLIKVTIFITSFDEVGELRKVLYQNYGDCLPASSLVEVSRLFSPELKIEIESVFAL</sequence>
<dbReference type="Pfam" id="PF01042">
    <property type="entry name" value="Ribonuc_L-PSP"/>
    <property type="match status" value="1"/>
</dbReference>
<reference evidence="4 5" key="1">
    <citation type="submission" date="2019-07" db="EMBL/GenBank/DDBJ databases">
        <authorList>
            <person name="Brisse S."/>
            <person name="Rodrigues C."/>
            <person name="Thorpe H."/>
        </authorList>
    </citation>
    <scope>NUCLEOTIDE SEQUENCE [LARGE SCALE GENOMIC DNA]</scope>
    <source>
        <strain evidence="3">SB6408</strain>
        <strain evidence="2">SB6411</strain>
    </source>
</reference>